<feature type="non-terminal residue" evidence="1">
    <location>
        <position position="235"/>
    </location>
</feature>
<evidence type="ECO:0000313" key="2">
    <source>
        <dbReference type="Proteomes" id="UP001287356"/>
    </source>
</evidence>
<dbReference type="Proteomes" id="UP001287356">
    <property type="component" value="Unassembled WGS sequence"/>
</dbReference>
<dbReference type="AlphaFoldDB" id="A0AAE0JVU1"/>
<organism evidence="1 2">
    <name type="scientific">Lasiosphaeria ovina</name>
    <dbReference type="NCBI Taxonomy" id="92902"/>
    <lineage>
        <taxon>Eukaryota</taxon>
        <taxon>Fungi</taxon>
        <taxon>Dikarya</taxon>
        <taxon>Ascomycota</taxon>
        <taxon>Pezizomycotina</taxon>
        <taxon>Sordariomycetes</taxon>
        <taxon>Sordariomycetidae</taxon>
        <taxon>Sordariales</taxon>
        <taxon>Lasiosphaeriaceae</taxon>
        <taxon>Lasiosphaeria</taxon>
    </lineage>
</organism>
<evidence type="ECO:0008006" key="3">
    <source>
        <dbReference type="Google" id="ProtNLM"/>
    </source>
</evidence>
<sequence>WYDGRCLLSGGGPAVGAHIVDVRASGIYALNFWNTLKIFWPLEKIEELAISGQELRNILPLRVDAYDFWDRHRFAMRPITHPIDPQHSIYLQVVWLKDLDKRGGLVRGAWDHGGKGTIVDFRRRSVDGTFPNLEHGDVYELFTADPDGRPLPYMRFLEIRYAVQKLIAGPQASGALEDIFGGEPPEGGLGPAFHEDFLRSDWKFLLEAAVEAKVLDSDAADRWGRSIQRAAYNEA</sequence>
<accession>A0AAE0JVU1</accession>
<keyword evidence="2" id="KW-1185">Reference proteome</keyword>
<protein>
    <recommendedName>
        <fullName evidence="3">HNH nuclease domain-containing protein</fullName>
    </recommendedName>
</protein>
<dbReference type="EMBL" id="JAULSN010000009">
    <property type="protein sequence ID" value="KAK3364987.1"/>
    <property type="molecule type" value="Genomic_DNA"/>
</dbReference>
<name>A0AAE0JVU1_9PEZI</name>
<feature type="non-terminal residue" evidence="1">
    <location>
        <position position="1"/>
    </location>
</feature>
<reference evidence="1" key="2">
    <citation type="submission" date="2023-06" db="EMBL/GenBank/DDBJ databases">
        <authorList>
            <consortium name="Lawrence Berkeley National Laboratory"/>
            <person name="Haridas S."/>
            <person name="Hensen N."/>
            <person name="Bonometti L."/>
            <person name="Westerberg I."/>
            <person name="Brannstrom I.O."/>
            <person name="Guillou S."/>
            <person name="Cros-Aarteil S."/>
            <person name="Calhoun S."/>
            <person name="Kuo A."/>
            <person name="Mondo S."/>
            <person name="Pangilinan J."/>
            <person name="Riley R."/>
            <person name="Labutti K."/>
            <person name="Andreopoulos B."/>
            <person name="Lipzen A."/>
            <person name="Chen C."/>
            <person name="Yanf M."/>
            <person name="Daum C."/>
            <person name="Ng V."/>
            <person name="Clum A."/>
            <person name="Steindorff A."/>
            <person name="Ohm R."/>
            <person name="Martin F."/>
            <person name="Silar P."/>
            <person name="Natvig D."/>
            <person name="Lalanne C."/>
            <person name="Gautier V."/>
            <person name="Ament-Velasquez S.L."/>
            <person name="Kruys A."/>
            <person name="Hutchinson M.I."/>
            <person name="Powell A.J."/>
            <person name="Barry K."/>
            <person name="Miller A.N."/>
            <person name="Grigoriev I.V."/>
            <person name="Debuchy R."/>
            <person name="Gladieux P."/>
            <person name="Thoren M.H."/>
            <person name="Johannesson H."/>
        </authorList>
    </citation>
    <scope>NUCLEOTIDE SEQUENCE</scope>
    <source>
        <strain evidence="1">CBS 958.72</strain>
    </source>
</reference>
<proteinExistence type="predicted"/>
<gene>
    <name evidence="1" type="ORF">B0T24DRAFT_507435</name>
</gene>
<reference evidence="1" key="1">
    <citation type="journal article" date="2023" name="Mol. Phylogenet. Evol.">
        <title>Genome-scale phylogeny and comparative genomics of the fungal order Sordariales.</title>
        <authorList>
            <person name="Hensen N."/>
            <person name="Bonometti L."/>
            <person name="Westerberg I."/>
            <person name="Brannstrom I.O."/>
            <person name="Guillou S."/>
            <person name="Cros-Aarteil S."/>
            <person name="Calhoun S."/>
            <person name="Haridas S."/>
            <person name="Kuo A."/>
            <person name="Mondo S."/>
            <person name="Pangilinan J."/>
            <person name="Riley R."/>
            <person name="LaButti K."/>
            <person name="Andreopoulos B."/>
            <person name="Lipzen A."/>
            <person name="Chen C."/>
            <person name="Yan M."/>
            <person name="Daum C."/>
            <person name="Ng V."/>
            <person name="Clum A."/>
            <person name="Steindorff A."/>
            <person name="Ohm R.A."/>
            <person name="Martin F."/>
            <person name="Silar P."/>
            <person name="Natvig D.O."/>
            <person name="Lalanne C."/>
            <person name="Gautier V."/>
            <person name="Ament-Velasquez S.L."/>
            <person name="Kruys A."/>
            <person name="Hutchinson M.I."/>
            <person name="Powell A.J."/>
            <person name="Barry K."/>
            <person name="Miller A.N."/>
            <person name="Grigoriev I.V."/>
            <person name="Debuchy R."/>
            <person name="Gladieux P."/>
            <person name="Hiltunen Thoren M."/>
            <person name="Johannesson H."/>
        </authorList>
    </citation>
    <scope>NUCLEOTIDE SEQUENCE</scope>
    <source>
        <strain evidence="1">CBS 958.72</strain>
    </source>
</reference>
<evidence type="ECO:0000313" key="1">
    <source>
        <dbReference type="EMBL" id="KAK3364987.1"/>
    </source>
</evidence>
<comment type="caution">
    <text evidence="1">The sequence shown here is derived from an EMBL/GenBank/DDBJ whole genome shotgun (WGS) entry which is preliminary data.</text>
</comment>